<keyword evidence="3" id="KW-1185">Reference proteome</keyword>
<evidence type="ECO:0000313" key="2">
    <source>
        <dbReference type="EMBL" id="SHL49305.1"/>
    </source>
</evidence>
<name>A0A1M7B2T5_9HYPH</name>
<protein>
    <recommendedName>
        <fullName evidence="1">Tyrosine-protein phosphatase domain-containing protein</fullName>
    </recommendedName>
</protein>
<dbReference type="SUPFAM" id="SSF52799">
    <property type="entry name" value="(Phosphotyrosine protein) phosphatases II"/>
    <property type="match status" value="1"/>
</dbReference>
<gene>
    <name evidence="2" type="ORF">SAMN05444272_0715</name>
</gene>
<dbReference type="InterPro" id="IPR029021">
    <property type="entry name" value="Prot-tyrosine_phosphatase-like"/>
</dbReference>
<reference evidence="2 3" key="1">
    <citation type="submission" date="2016-11" db="EMBL/GenBank/DDBJ databases">
        <authorList>
            <person name="Jaros S."/>
            <person name="Januszkiewicz K."/>
            <person name="Wedrychowicz H."/>
        </authorList>
    </citation>
    <scope>NUCLEOTIDE SEQUENCE [LARGE SCALE GENOMIC DNA]</scope>
    <source>
        <strain evidence="2 3">DSM 22153</strain>
    </source>
</reference>
<dbReference type="Proteomes" id="UP000186002">
    <property type="component" value="Unassembled WGS sequence"/>
</dbReference>
<dbReference type="GO" id="GO:0004725">
    <property type="term" value="F:protein tyrosine phosphatase activity"/>
    <property type="evidence" value="ECO:0007669"/>
    <property type="project" value="InterPro"/>
</dbReference>
<accession>A0A1M7B2T5</accession>
<dbReference type="Pfam" id="PF00102">
    <property type="entry name" value="Y_phosphatase"/>
    <property type="match status" value="1"/>
</dbReference>
<dbReference type="Gene3D" id="3.90.190.10">
    <property type="entry name" value="Protein tyrosine phosphatase superfamily"/>
    <property type="match status" value="1"/>
</dbReference>
<evidence type="ECO:0000313" key="3">
    <source>
        <dbReference type="Proteomes" id="UP000186002"/>
    </source>
</evidence>
<evidence type="ECO:0000259" key="1">
    <source>
        <dbReference type="Pfam" id="PF00102"/>
    </source>
</evidence>
<sequence>MLHVCSLSRLTETVTKTGASHVVTLINAETMVPTPQGIAPEGHLFLGFNDIVTPVEGLKPPAEQHVQHLLDFVRGWDRSAPMVIHCWAGISRSTAGAYITACALQPQADEQELALLLRRNAPSATPNARLVAFADKLLQRNGRMIDAIRGIGRGADAFEGTPFSLPLE</sequence>
<dbReference type="InterPro" id="IPR000242">
    <property type="entry name" value="PTP_cat"/>
</dbReference>
<dbReference type="RefSeq" id="WP_073008899.1">
    <property type="nucleotide sequence ID" value="NZ_FRBW01000001.1"/>
</dbReference>
<dbReference type="AlphaFoldDB" id="A0A1M7B2T5"/>
<organism evidence="2 3">
    <name type="scientific">Roseibium suaedae</name>
    <dbReference type="NCBI Taxonomy" id="735517"/>
    <lineage>
        <taxon>Bacteria</taxon>
        <taxon>Pseudomonadati</taxon>
        <taxon>Pseudomonadota</taxon>
        <taxon>Alphaproteobacteria</taxon>
        <taxon>Hyphomicrobiales</taxon>
        <taxon>Stappiaceae</taxon>
        <taxon>Roseibium</taxon>
    </lineage>
</organism>
<dbReference type="STRING" id="735517.SAMN05444272_0715"/>
<dbReference type="EMBL" id="FRBW01000001">
    <property type="protein sequence ID" value="SHL49305.1"/>
    <property type="molecule type" value="Genomic_DNA"/>
</dbReference>
<proteinExistence type="predicted"/>
<feature type="domain" description="Tyrosine-protein phosphatase" evidence="1">
    <location>
        <begin position="60"/>
        <end position="110"/>
    </location>
</feature>